<keyword evidence="2" id="KW-0808">Transferase</keyword>
<dbReference type="PANTHER" id="PTHR30582:SF33">
    <property type="entry name" value="EXPORTED PROTEIN"/>
    <property type="match status" value="1"/>
</dbReference>
<evidence type="ECO:0000313" key="10">
    <source>
        <dbReference type="Proteomes" id="UP001589887"/>
    </source>
</evidence>
<dbReference type="RefSeq" id="WP_394318401.1">
    <property type="nucleotide sequence ID" value="NZ_JBHMQV010000009.1"/>
</dbReference>
<comment type="caution">
    <text evidence="9">The sequence shown here is derived from an EMBL/GenBank/DDBJ whole genome shotgun (WGS) entry which is preliminary data.</text>
</comment>
<evidence type="ECO:0000259" key="8">
    <source>
        <dbReference type="PROSITE" id="PS52029"/>
    </source>
</evidence>
<dbReference type="Gene3D" id="2.40.440.10">
    <property type="entry name" value="L,D-transpeptidase catalytic domain-like"/>
    <property type="match status" value="1"/>
</dbReference>
<dbReference type="PANTHER" id="PTHR30582">
    <property type="entry name" value="L,D-TRANSPEPTIDASE"/>
    <property type="match status" value="1"/>
</dbReference>
<evidence type="ECO:0000256" key="4">
    <source>
        <dbReference type="ARBA" id="ARBA00022984"/>
    </source>
</evidence>
<keyword evidence="5 6" id="KW-0961">Cell wall biogenesis/degradation</keyword>
<evidence type="ECO:0000256" key="6">
    <source>
        <dbReference type="PROSITE-ProRule" id="PRU01373"/>
    </source>
</evidence>
<dbReference type="CDD" id="cd16913">
    <property type="entry name" value="YkuD_like"/>
    <property type="match status" value="1"/>
</dbReference>
<name>A0ABV6TEQ1_9ACTN</name>
<proteinExistence type="predicted"/>
<dbReference type="SUPFAM" id="SSF47090">
    <property type="entry name" value="PGBD-like"/>
    <property type="match status" value="1"/>
</dbReference>
<dbReference type="EMBL" id="JBHMQV010000009">
    <property type="protein sequence ID" value="MFC0844269.1"/>
    <property type="molecule type" value="Genomic_DNA"/>
</dbReference>
<feature type="chain" id="PRO_5045612546" evidence="7">
    <location>
        <begin position="43"/>
        <end position="241"/>
    </location>
</feature>
<feature type="active site" description="Nucleophile" evidence="6">
    <location>
        <position position="211"/>
    </location>
</feature>
<dbReference type="InterPro" id="IPR005490">
    <property type="entry name" value="LD_TPept_cat_dom"/>
</dbReference>
<evidence type="ECO:0000256" key="3">
    <source>
        <dbReference type="ARBA" id="ARBA00022960"/>
    </source>
</evidence>
<evidence type="ECO:0000256" key="2">
    <source>
        <dbReference type="ARBA" id="ARBA00022679"/>
    </source>
</evidence>
<evidence type="ECO:0000256" key="7">
    <source>
        <dbReference type="SAM" id="SignalP"/>
    </source>
</evidence>
<feature type="signal peptide" evidence="7">
    <location>
        <begin position="1"/>
        <end position="42"/>
    </location>
</feature>
<keyword evidence="10" id="KW-1185">Reference proteome</keyword>
<keyword evidence="4 6" id="KW-0573">Peptidoglycan synthesis</keyword>
<dbReference type="Proteomes" id="UP001589887">
    <property type="component" value="Unassembled WGS sequence"/>
</dbReference>
<accession>A0ABV6TEQ1</accession>
<evidence type="ECO:0000256" key="1">
    <source>
        <dbReference type="ARBA" id="ARBA00004752"/>
    </source>
</evidence>
<comment type="pathway">
    <text evidence="1 6">Cell wall biogenesis; peptidoglycan biosynthesis.</text>
</comment>
<dbReference type="InterPro" id="IPR050979">
    <property type="entry name" value="LD-transpeptidase"/>
</dbReference>
<evidence type="ECO:0000313" key="9">
    <source>
        <dbReference type="EMBL" id="MFC0844269.1"/>
    </source>
</evidence>
<dbReference type="InterPro" id="IPR036365">
    <property type="entry name" value="PGBD-like_sf"/>
</dbReference>
<dbReference type="InterPro" id="IPR038063">
    <property type="entry name" value="Transpep_catalytic_dom"/>
</dbReference>
<evidence type="ECO:0000256" key="5">
    <source>
        <dbReference type="ARBA" id="ARBA00023316"/>
    </source>
</evidence>
<dbReference type="PROSITE" id="PS52029">
    <property type="entry name" value="LD_TPASE"/>
    <property type="match status" value="1"/>
</dbReference>
<feature type="active site" description="Proton donor/acceptor" evidence="6">
    <location>
        <position position="196"/>
    </location>
</feature>
<feature type="domain" description="L,D-TPase catalytic" evidence="8">
    <location>
        <begin position="124"/>
        <end position="235"/>
    </location>
</feature>
<sequence length="241" mass="26179">MPSPQPAGAAVTPLIRRPLSSICVGALAALLVGVAAPTPAAAAPVPACTADTGPYQWQLEQYLRLPADGRQSGADCEAIRAFQERNGVLPADGFASLATYRTALVIEERRAPNKNGTCPHRQERLVCVDLARQLLWVQRDGQVIYPAVAVRTGRWGQQTRNGWHEITERRIDDHSELYDNAPMPYSQYFSGGQAFHGVYGDLFNGGGSAGCINLHLRDAELLWNTTDVGDAVFIWGRKPAT</sequence>
<protein>
    <submittedName>
        <fullName evidence="9">L,D-transpeptidase family protein</fullName>
    </submittedName>
</protein>
<dbReference type="SUPFAM" id="SSF141523">
    <property type="entry name" value="L,D-transpeptidase catalytic domain-like"/>
    <property type="match status" value="1"/>
</dbReference>
<keyword evidence="7" id="KW-0732">Signal</keyword>
<dbReference type="Pfam" id="PF03734">
    <property type="entry name" value="YkuD"/>
    <property type="match status" value="1"/>
</dbReference>
<gene>
    <name evidence="9" type="ORF">ACFH04_11235</name>
</gene>
<reference evidence="9 10" key="1">
    <citation type="submission" date="2024-09" db="EMBL/GenBank/DDBJ databases">
        <authorList>
            <person name="Sun Q."/>
            <person name="Mori K."/>
        </authorList>
    </citation>
    <scope>NUCLEOTIDE SEQUENCE [LARGE SCALE GENOMIC DNA]</scope>
    <source>
        <strain evidence="9 10">JCM 4557</strain>
    </source>
</reference>
<organism evidence="9 10">
    <name type="scientific">Streptomyces noboritoensis</name>
    <dbReference type="NCBI Taxonomy" id="67337"/>
    <lineage>
        <taxon>Bacteria</taxon>
        <taxon>Bacillati</taxon>
        <taxon>Actinomycetota</taxon>
        <taxon>Actinomycetes</taxon>
        <taxon>Kitasatosporales</taxon>
        <taxon>Streptomycetaceae</taxon>
        <taxon>Streptomyces</taxon>
    </lineage>
</organism>
<keyword evidence="3 6" id="KW-0133">Cell shape</keyword>